<dbReference type="Proteomes" id="UP001215598">
    <property type="component" value="Unassembled WGS sequence"/>
</dbReference>
<accession>A0AAD7K4M1</accession>
<organism evidence="1 2">
    <name type="scientific">Mycena metata</name>
    <dbReference type="NCBI Taxonomy" id="1033252"/>
    <lineage>
        <taxon>Eukaryota</taxon>
        <taxon>Fungi</taxon>
        <taxon>Dikarya</taxon>
        <taxon>Basidiomycota</taxon>
        <taxon>Agaricomycotina</taxon>
        <taxon>Agaricomycetes</taxon>
        <taxon>Agaricomycetidae</taxon>
        <taxon>Agaricales</taxon>
        <taxon>Marasmiineae</taxon>
        <taxon>Mycenaceae</taxon>
        <taxon>Mycena</taxon>
    </lineage>
</organism>
<dbReference type="Gene3D" id="3.10.450.240">
    <property type="match status" value="1"/>
</dbReference>
<evidence type="ECO:0000313" key="2">
    <source>
        <dbReference type="Proteomes" id="UP001215598"/>
    </source>
</evidence>
<evidence type="ECO:0000313" key="1">
    <source>
        <dbReference type="EMBL" id="KAJ7778267.1"/>
    </source>
</evidence>
<keyword evidence="2" id="KW-1185">Reference proteome</keyword>
<proteinExistence type="predicted"/>
<comment type="caution">
    <text evidence="1">The sequence shown here is derived from an EMBL/GenBank/DDBJ whole genome shotgun (WGS) entry which is preliminary data.</text>
</comment>
<dbReference type="EMBL" id="JARKIB010000007">
    <property type="protein sequence ID" value="KAJ7778267.1"/>
    <property type="molecule type" value="Genomic_DNA"/>
</dbReference>
<reference evidence="1" key="1">
    <citation type="submission" date="2023-03" db="EMBL/GenBank/DDBJ databases">
        <title>Massive genome expansion in bonnet fungi (Mycena s.s.) driven by repeated elements and novel gene families across ecological guilds.</title>
        <authorList>
            <consortium name="Lawrence Berkeley National Laboratory"/>
            <person name="Harder C.B."/>
            <person name="Miyauchi S."/>
            <person name="Viragh M."/>
            <person name="Kuo A."/>
            <person name="Thoen E."/>
            <person name="Andreopoulos B."/>
            <person name="Lu D."/>
            <person name="Skrede I."/>
            <person name="Drula E."/>
            <person name="Henrissat B."/>
            <person name="Morin E."/>
            <person name="Kohler A."/>
            <person name="Barry K."/>
            <person name="LaButti K."/>
            <person name="Morin E."/>
            <person name="Salamov A."/>
            <person name="Lipzen A."/>
            <person name="Mereny Z."/>
            <person name="Hegedus B."/>
            <person name="Baldrian P."/>
            <person name="Stursova M."/>
            <person name="Weitz H."/>
            <person name="Taylor A."/>
            <person name="Grigoriev I.V."/>
            <person name="Nagy L.G."/>
            <person name="Martin F."/>
            <person name="Kauserud H."/>
        </authorList>
    </citation>
    <scope>NUCLEOTIDE SEQUENCE</scope>
    <source>
        <strain evidence="1">CBHHK182m</strain>
    </source>
</reference>
<protein>
    <submittedName>
        <fullName evidence="1">Uncharacterized protein</fullName>
    </submittedName>
</protein>
<gene>
    <name evidence="1" type="ORF">B0H16DRAFT_1301453</name>
</gene>
<name>A0AAD7K4M1_9AGAR</name>
<dbReference type="AlphaFoldDB" id="A0AAD7K4M1"/>
<sequence length="253" mass="28973">MIPYSVGFKTRGEYASVADAFRQLRRNVINNGKNAFSMRHIANADSFPGVEIDRTMGWTRSMYLMARRLFQTQSLSSDAWVAPMRQEFLQQYIKLNKALLNKNRPQLLALTMKPYSDEVLALLEKNDALYRRWHFHREVTPTRILSLRAADGHFGKDMPPTGSRIGVQALVRFDTEQASRSLEIYDREGRALHTPAPTAAPQPPRLGKKLHTVPAVPKRVTEYLVLDKSFYAEEGRWRFRARLVPESGKTVAV</sequence>